<reference evidence="1 2" key="1">
    <citation type="submission" date="2014-04" db="EMBL/GenBank/DDBJ databases">
        <authorList>
            <consortium name="DOE Joint Genome Institute"/>
            <person name="Kuo A."/>
            <person name="Kohler A."/>
            <person name="Jargeat P."/>
            <person name="Nagy L.G."/>
            <person name="Floudas D."/>
            <person name="Copeland A."/>
            <person name="Barry K.W."/>
            <person name="Cichocki N."/>
            <person name="Veneault-Fourrey C."/>
            <person name="LaButti K."/>
            <person name="Lindquist E.A."/>
            <person name="Lipzen A."/>
            <person name="Lundell T."/>
            <person name="Morin E."/>
            <person name="Murat C."/>
            <person name="Sun H."/>
            <person name="Tunlid A."/>
            <person name="Henrissat B."/>
            <person name="Grigoriev I.V."/>
            <person name="Hibbett D.S."/>
            <person name="Martin F."/>
            <person name="Nordberg H.P."/>
            <person name="Cantor M.N."/>
            <person name="Hua S.X."/>
        </authorList>
    </citation>
    <scope>NUCLEOTIDE SEQUENCE [LARGE SCALE GENOMIC DNA]</scope>
    <source>
        <strain evidence="1 2">Ve08.2h10</strain>
    </source>
</reference>
<accession>A0A0D0DD50</accession>
<feature type="non-terminal residue" evidence="1">
    <location>
        <position position="1"/>
    </location>
</feature>
<dbReference type="OrthoDB" id="2688210at2759"/>
<reference evidence="2" key="2">
    <citation type="submission" date="2015-01" db="EMBL/GenBank/DDBJ databases">
        <title>Evolutionary Origins and Diversification of the Mycorrhizal Mutualists.</title>
        <authorList>
            <consortium name="DOE Joint Genome Institute"/>
            <consortium name="Mycorrhizal Genomics Consortium"/>
            <person name="Kohler A."/>
            <person name="Kuo A."/>
            <person name="Nagy L.G."/>
            <person name="Floudas D."/>
            <person name="Copeland A."/>
            <person name="Barry K.W."/>
            <person name="Cichocki N."/>
            <person name="Veneault-Fourrey C."/>
            <person name="LaButti K."/>
            <person name="Lindquist E.A."/>
            <person name="Lipzen A."/>
            <person name="Lundell T."/>
            <person name="Morin E."/>
            <person name="Murat C."/>
            <person name="Riley R."/>
            <person name="Ohm R."/>
            <person name="Sun H."/>
            <person name="Tunlid A."/>
            <person name="Henrissat B."/>
            <person name="Grigoriev I.V."/>
            <person name="Hibbett D.S."/>
            <person name="Martin F."/>
        </authorList>
    </citation>
    <scope>NUCLEOTIDE SEQUENCE [LARGE SCALE GENOMIC DNA]</scope>
    <source>
        <strain evidence="2">Ve08.2h10</strain>
    </source>
</reference>
<sequence>DEDFMWEEFGQVHFCMINAMHKSKWPDKHIQMHTDFWLSIETHGWCHNTLLYIRSLLLTYQACV</sequence>
<keyword evidence="2" id="KW-1185">Reference proteome</keyword>
<evidence type="ECO:0000313" key="1">
    <source>
        <dbReference type="EMBL" id="KIK78599.1"/>
    </source>
</evidence>
<dbReference type="Proteomes" id="UP000054538">
    <property type="component" value="Unassembled WGS sequence"/>
</dbReference>
<proteinExistence type="predicted"/>
<dbReference type="EMBL" id="KN826537">
    <property type="protein sequence ID" value="KIK78599.1"/>
    <property type="molecule type" value="Genomic_DNA"/>
</dbReference>
<gene>
    <name evidence="1" type="ORF">PAXRUDRAFT_163544</name>
</gene>
<organism evidence="1 2">
    <name type="scientific">Paxillus rubicundulus Ve08.2h10</name>
    <dbReference type="NCBI Taxonomy" id="930991"/>
    <lineage>
        <taxon>Eukaryota</taxon>
        <taxon>Fungi</taxon>
        <taxon>Dikarya</taxon>
        <taxon>Basidiomycota</taxon>
        <taxon>Agaricomycotina</taxon>
        <taxon>Agaricomycetes</taxon>
        <taxon>Agaricomycetidae</taxon>
        <taxon>Boletales</taxon>
        <taxon>Paxilineae</taxon>
        <taxon>Paxillaceae</taxon>
        <taxon>Paxillus</taxon>
    </lineage>
</organism>
<evidence type="ECO:0000313" key="2">
    <source>
        <dbReference type="Proteomes" id="UP000054538"/>
    </source>
</evidence>
<dbReference type="HOGENOM" id="CLU_2873902_0_0_1"/>
<protein>
    <submittedName>
        <fullName evidence="1">Uncharacterized protein</fullName>
    </submittedName>
</protein>
<dbReference type="InParanoid" id="A0A0D0DD50"/>
<dbReference type="AlphaFoldDB" id="A0A0D0DD50"/>
<name>A0A0D0DD50_9AGAM</name>